<evidence type="ECO:0000313" key="1">
    <source>
        <dbReference type="EMBL" id="GFZ33584.1"/>
    </source>
</evidence>
<proteinExistence type="predicted"/>
<gene>
    <name evidence="1" type="ORF">CSC2_41100</name>
</gene>
<reference evidence="1 2" key="1">
    <citation type="journal article" date="2021" name="Int. J. Syst. Evol. Microbiol.">
        <title>Clostridium zeae sp. nov., isolated from corn silage.</title>
        <authorList>
            <person name="Kobayashi H."/>
            <person name="Tanizawa Y."/>
            <person name="Yagura M."/>
            <person name="Sakamoto M."/>
            <person name="Ohkuma M."/>
            <person name="Tohno M."/>
        </authorList>
    </citation>
    <scope>NUCLEOTIDE SEQUENCE [LARGE SCALE GENOMIC DNA]</scope>
    <source>
        <strain evidence="1 2">CSC2</strain>
    </source>
</reference>
<organism evidence="1 2">
    <name type="scientific">Clostridium zeae</name>
    <dbReference type="NCBI Taxonomy" id="2759022"/>
    <lineage>
        <taxon>Bacteria</taxon>
        <taxon>Bacillati</taxon>
        <taxon>Bacillota</taxon>
        <taxon>Clostridia</taxon>
        <taxon>Eubacteriales</taxon>
        <taxon>Clostridiaceae</taxon>
        <taxon>Clostridium</taxon>
    </lineage>
</organism>
<comment type="caution">
    <text evidence="1">The sequence shown here is derived from an EMBL/GenBank/DDBJ whole genome shotgun (WGS) entry which is preliminary data.</text>
</comment>
<sequence>MEQINHHWIWCIQAEITFQKAWFKLSAYSSDALLINNSIIEFIFLKTLLKT</sequence>
<dbReference type="Proteomes" id="UP000663802">
    <property type="component" value="Unassembled WGS sequence"/>
</dbReference>
<name>A0ABQ1EG02_9CLOT</name>
<protein>
    <submittedName>
        <fullName evidence="1">Uncharacterized protein</fullName>
    </submittedName>
</protein>
<dbReference type="EMBL" id="BMBA01000006">
    <property type="protein sequence ID" value="GFZ33584.1"/>
    <property type="molecule type" value="Genomic_DNA"/>
</dbReference>
<evidence type="ECO:0000313" key="2">
    <source>
        <dbReference type="Proteomes" id="UP000663802"/>
    </source>
</evidence>
<accession>A0ABQ1EG02</accession>
<keyword evidence="2" id="KW-1185">Reference proteome</keyword>